<dbReference type="Gene3D" id="1.10.3460.10">
    <property type="entry name" value="Chlorophyll a/b binding protein domain"/>
    <property type="match status" value="1"/>
</dbReference>
<sequence>MASVQTLRFQAHASHALQSAAARSGNPASTSEPVTPAFRTFSSAHSLSSNASRLRVYSSTSSPVSRRHAGARAAAEEDKTAGTTPEGLPKPPQNPDGYGLGGPGTWFGFGRKQEREVGRLAMMGFAAALVMEVVTGKGVLGQLGLDTVAIKGPLLSGLLFLTVAGLVGGWTVIQNPPDVNKAPINEGAGAPRDPAKTFDANTQDPYWTYSRGGIVDRKDGQKGREPFVSDLDDK</sequence>
<feature type="compositionally biased region" description="Basic and acidic residues" evidence="1">
    <location>
        <begin position="214"/>
        <end position="227"/>
    </location>
</feature>
<feature type="transmembrane region" description="Helical" evidence="2">
    <location>
        <begin position="120"/>
        <end position="140"/>
    </location>
</feature>
<keyword evidence="2" id="KW-0812">Transmembrane</keyword>
<gene>
    <name evidence="3" type="ORF">KFL_000150220</name>
</gene>
<evidence type="ECO:0000313" key="4">
    <source>
        <dbReference type="Proteomes" id="UP000054558"/>
    </source>
</evidence>
<keyword evidence="2" id="KW-0472">Membrane</keyword>
<name>A0A1Y1HRV4_KLENI</name>
<evidence type="ECO:0000256" key="1">
    <source>
        <dbReference type="SAM" id="MobiDB-lite"/>
    </source>
</evidence>
<accession>A0A1Y1HRV4</accession>
<keyword evidence="2" id="KW-1133">Transmembrane helix</keyword>
<dbReference type="Proteomes" id="UP000054558">
    <property type="component" value="Unassembled WGS sequence"/>
</dbReference>
<reference evidence="3 4" key="1">
    <citation type="journal article" date="2014" name="Nat. Commun.">
        <title>Klebsormidium flaccidum genome reveals primary factors for plant terrestrial adaptation.</title>
        <authorList>
            <person name="Hori K."/>
            <person name="Maruyama F."/>
            <person name="Fujisawa T."/>
            <person name="Togashi T."/>
            <person name="Yamamoto N."/>
            <person name="Seo M."/>
            <person name="Sato S."/>
            <person name="Yamada T."/>
            <person name="Mori H."/>
            <person name="Tajima N."/>
            <person name="Moriyama T."/>
            <person name="Ikeuchi M."/>
            <person name="Watanabe M."/>
            <person name="Wada H."/>
            <person name="Kobayashi K."/>
            <person name="Saito M."/>
            <person name="Masuda T."/>
            <person name="Sasaki-Sekimoto Y."/>
            <person name="Mashiguchi K."/>
            <person name="Awai K."/>
            <person name="Shimojima M."/>
            <person name="Masuda S."/>
            <person name="Iwai M."/>
            <person name="Nobusawa T."/>
            <person name="Narise T."/>
            <person name="Kondo S."/>
            <person name="Saito H."/>
            <person name="Sato R."/>
            <person name="Murakawa M."/>
            <person name="Ihara Y."/>
            <person name="Oshima-Yamada Y."/>
            <person name="Ohtaka K."/>
            <person name="Satoh M."/>
            <person name="Sonobe K."/>
            <person name="Ishii M."/>
            <person name="Ohtani R."/>
            <person name="Kanamori-Sato M."/>
            <person name="Honoki R."/>
            <person name="Miyazaki D."/>
            <person name="Mochizuki H."/>
            <person name="Umetsu J."/>
            <person name="Higashi K."/>
            <person name="Shibata D."/>
            <person name="Kamiya Y."/>
            <person name="Sato N."/>
            <person name="Nakamura Y."/>
            <person name="Tabata S."/>
            <person name="Ida S."/>
            <person name="Kurokawa K."/>
            <person name="Ohta H."/>
        </authorList>
    </citation>
    <scope>NUCLEOTIDE SEQUENCE [LARGE SCALE GENOMIC DNA]</scope>
    <source>
        <strain evidence="3 4">NIES-2285</strain>
    </source>
</reference>
<feature type="transmembrane region" description="Helical" evidence="2">
    <location>
        <begin position="152"/>
        <end position="173"/>
    </location>
</feature>
<keyword evidence="4" id="KW-1185">Reference proteome</keyword>
<feature type="region of interest" description="Disordered" evidence="1">
    <location>
        <begin position="55"/>
        <end position="102"/>
    </location>
</feature>
<dbReference type="AlphaFoldDB" id="A0A1Y1HRV4"/>
<organism evidence="3 4">
    <name type="scientific">Klebsormidium nitens</name>
    <name type="common">Green alga</name>
    <name type="synonym">Ulothrix nitens</name>
    <dbReference type="NCBI Taxonomy" id="105231"/>
    <lineage>
        <taxon>Eukaryota</taxon>
        <taxon>Viridiplantae</taxon>
        <taxon>Streptophyta</taxon>
        <taxon>Klebsormidiophyceae</taxon>
        <taxon>Klebsormidiales</taxon>
        <taxon>Klebsormidiaceae</taxon>
        <taxon>Klebsormidium</taxon>
    </lineage>
</organism>
<evidence type="ECO:0000256" key="2">
    <source>
        <dbReference type="SAM" id="Phobius"/>
    </source>
</evidence>
<dbReference type="OrthoDB" id="543868at2759"/>
<dbReference type="SUPFAM" id="SSF103511">
    <property type="entry name" value="Chlorophyll a-b binding protein"/>
    <property type="match status" value="1"/>
</dbReference>
<dbReference type="EMBL" id="DF236964">
    <property type="protein sequence ID" value="GAQ78568.1"/>
    <property type="molecule type" value="Genomic_DNA"/>
</dbReference>
<protein>
    <submittedName>
        <fullName evidence="3">Uncharacterized protein</fullName>
    </submittedName>
</protein>
<proteinExistence type="predicted"/>
<dbReference type="GO" id="GO:0009507">
    <property type="term" value="C:chloroplast"/>
    <property type="evidence" value="ECO:0007669"/>
    <property type="project" value="UniProtKB-SubCell"/>
</dbReference>
<feature type="region of interest" description="Disordered" evidence="1">
    <location>
        <begin position="183"/>
        <end position="234"/>
    </location>
</feature>
<evidence type="ECO:0000313" key="3">
    <source>
        <dbReference type="EMBL" id="GAQ78568.1"/>
    </source>
</evidence>